<organism evidence="2 3">
    <name type="scientific">Lusitaniella coriacea LEGE 07157</name>
    <dbReference type="NCBI Taxonomy" id="945747"/>
    <lineage>
        <taxon>Bacteria</taxon>
        <taxon>Bacillati</taxon>
        <taxon>Cyanobacteriota</taxon>
        <taxon>Cyanophyceae</taxon>
        <taxon>Spirulinales</taxon>
        <taxon>Lusitaniellaceae</taxon>
        <taxon>Lusitaniella</taxon>
    </lineage>
</organism>
<feature type="compositionally biased region" description="Polar residues" evidence="1">
    <location>
        <begin position="37"/>
        <end position="47"/>
    </location>
</feature>
<evidence type="ECO:0000256" key="1">
    <source>
        <dbReference type="SAM" id="MobiDB-lite"/>
    </source>
</evidence>
<feature type="region of interest" description="Disordered" evidence="1">
    <location>
        <begin position="37"/>
        <end position="58"/>
    </location>
</feature>
<name>A0A8J7DP08_9CYAN</name>
<comment type="caution">
    <text evidence="2">The sequence shown here is derived from an EMBL/GenBank/DDBJ whole genome shotgun (WGS) entry which is preliminary data.</text>
</comment>
<dbReference type="RefSeq" id="WP_194028561.1">
    <property type="nucleotide sequence ID" value="NZ_JADEWZ010000007.1"/>
</dbReference>
<evidence type="ECO:0000313" key="3">
    <source>
        <dbReference type="Proteomes" id="UP000654482"/>
    </source>
</evidence>
<dbReference type="EMBL" id="JADEWZ010000007">
    <property type="protein sequence ID" value="MBE9115464.1"/>
    <property type="molecule type" value="Genomic_DNA"/>
</dbReference>
<dbReference type="Proteomes" id="UP000654482">
    <property type="component" value="Unassembled WGS sequence"/>
</dbReference>
<dbReference type="AlphaFoldDB" id="A0A8J7DP08"/>
<accession>A0A8J7DP08</accession>
<protein>
    <submittedName>
        <fullName evidence="2">Uncharacterized protein</fullName>
    </submittedName>
</protein>
<proteinExistence type="predicted"/>
<sequence length="58" mass="6590">MAFASILRKLLGEFSLLLQFKQSIEVYLRVRGENSGFSVQSPTSGLQVCQPHKHQPMR</sequence>
<keyword evidence="3" id="KW-1185">Reference proteome</keyword>
<reference evidence="2" key="1">
    <citation type="submission" date="2020-10" db="EMBL/GenBank/DDBJ databases">
        <authorList>
            <person name="Castelo-Branco R."/>
            <person name="Eusebio N."/>
            <person name="Adriana R."/>
            <person name="Vieira A."/>
            <person name="Brugerolle De Fraissinette N."/>
            <person name="Rezende De Castro R."/>
            <person name="Schneider M.P."/>
            <person name="Vasconcelos V."/>
            <person name="Leao P.N."/>
        </authorList>
    </citation>
    <scope>NUCLEOTIDE SEQUENCE</scope>
    <source>
        <strain evidence="2">LEGE 07157</strain>
    </source>
</reference>
<gene>
    <name evidence="2" type="ORF">IQ249_06075</name>
</gene>
<evidence type="ECO:0000313" key="2">
    <source>
        <dbReference type="EMBL" id="MBE9115464.1"/>
    </source>
</evidence>